<evidence type="ECO:0000313" key="2">
    <source>
        <dbReference type="Proteomes" id="UP000533641"/>
    </source>
</evidence>
<accession>A0A7W6RHZ4</accession>
<dbReference type="EMBL" id="JACIGM010000001">
    <property type="protein sequence ID" value="MBB4272800.1"/>
    <property type="molecule type" value="Genomic_DNA"/>
</dbReference>
<gene>
    <name evidence="1" type="ORF">GGE12_000542</name>
</gene>
<proteinExistence type="predicted"/>
<dbReference type="RefSeq" id="WP_183922732.1">
    <property type="nucleotide sequence ID" value="NZ_JACIGM010000001.1"/>
</dbReference>
<protein>
    <submittedName>
        <fullName evidence="1">Uncharacterized protein</fullName>
    </submittedName>
</protein>
<dbReference type="Proteomes" id="UP000533641">
    <property type="component" value="Unassembled WGS sequence"/>
</dbReference>
<dbReference type="AlphaFoldDB" id="A0A7W6RHZ4"/>
<comment type="caution">
    <text evidence="1">The sequence shown here is derived from an EMBL/GenBank/DDBJ whole genome shotgun (WGS) entry which is preliminary data.</text>
</comment>
<name>A0A7W6RHZ4_9HYPH</name>
<organism evidence="1 2">
    <name type="scientific">Rhizobium mongolense</name>
    <dbReference type="NCBI Taxonomy" id="57676"/>
    <lineage>
        <taxon>Bacteria</taxon>
        <taxon>Pseudomonadati</taxon>
        <taxon>Pseudomonadota</taxon>
        <taxon>Alphaproteobacteria</taxon>
        <taxon>Hyphomicrobiales</taxon>
        <taxon>Rhizobiaceae</taxon>
        <taxon>Rhizobium/Agrobacterium group</taxon>
        <taxon>Rhizobium</taxon>
    </lineage>
</organism>
<evidence type="ECO:0000313" key="1">
    <source>
        <dbReference type="EMBL" id="MBB4272800.1"/>
    </source>
</evidence>
<reference evidence="1 2" key="1">
    <citation type="submission" date="2020-08" db="EMBL/GenBank/DDBJ databases">
        <title>Genomic Encyclopedia of Type Strains, Phase IV (KMG-V): Genome sequencing to study the core and pangenomes of soil and plant-associated prokaryotes.</title>
        <authorList>
            <person name="Whitman W."/>
        </authorList>
    </citation>
    <scope>NUCLEOTIDE SEQUENCE [LARGE SCALE GENOMIC DNA]</scope>
    <source>
        <strain evidence="1 2">SEMIA 402</strain>
    </source>
</reference>
<sequence>MKNFIINEELANAVFNYLSTRPYREVAGLMAGLGQLQSAEKEPNGPPVDEAS</sequence>